<evidence type="ECO:0000256" key="4">
    <source>
        <dbReference type="ARBA" id="ARBA00022692"/>
    </source>
</evidence>
<comment type="caution">
    <text evidence="8">The sequence shown here is derived from an EMBL/GenBank/DDBJ whole genome shotgun (WGS) entry which is preliminary data.</text>
</comment>
<dbReference type="AlphaFoldDB" id="A0A9D1TFR2"/>
<dbReference type="Pfam" id="PF01790">
    <property type="entry name" value="LGT"/>
    <property type="match status" value="1"/>
</dbReference>
<comment type="function">
    <text evidence="7">Catalyzes the transfer of the diacylglyceryl group from phosphatidylglycerol to the sulfhydryl group of the N-terminal cysteine of a prolipoprotein, the first step in the formation of mature lipoproteins.</text>
</comment>
<evidence type="ECO:0000256" key="3">
    <source>
        <dbReference type="ARBA" id="ARBA00022679"/>
    </source>
</evidence>
<dbReference type="InterPro" id="IPR001640">
    <property type="entry name" value="Lgt"/>
</dbReference>
<dbReference type="GO" id="GO:0042158">
    <property type="term" value="P:lipoprotein biosynthetic process"/>
    <property type="evidence" value="ECO:0007669"/>
    <property type="project" value="UniProtKB-UniRule"/>
</dbReference>
<comment type="similarity">
    <text evidence="1 7">Belongs to the Lgt family.</text>
</comment>
<evidence type="ECO:0000313" key="9">
    <source>
        <dbReference type="Proteomes" id="UP000886814"/>
    </source>
</evidence>
<dbReference type="NCBIfam" id="NF000778">
    <property type="entry name" value="PRK00052.3-4"/>
    <property type="match status" value="1"/>
</dbReference>
<reference evidence="8" key="2">
    <citation type="submission" date="2021-04" db="EMBL/GenBank/DDBJ databases">
        <authorList>
            <person name="Gilroy R."/>
        </authorList>
    </citation>
    <scope>NUCLEOTIDE SEQUENCE</scope>
    <source>
        <strain evidence="8">CHK195-9823</strain>
    </source>
</reference>
<keyword evidence="8" id="KW-0328">Glycosyltransferase</keyword>
<comment type="catalytic activity">
    <reaction evidence="7">
        <text>L-cysteinyl-[prolipoprotein] + a 1,2-diacyl-sn-glycero-3-phospho-(1'-sn-glycerol) = an S-1,2-diacyl-sn-glyceryl-L-cysteinyl-[prolipoprotein] + sn-glycerol 1-phosphate + H(+)</text>
        <dbReference type="Rhea" id="RHEA:56712"/>
        <dbReference type="Rhea" id="RHEA-COMP:14679"/>
        <dbReference type="Rhea" id="RHEA-COMP:14680"/>
        <dbReference type="ChEBI" id="CHEBI:15378"/>
        <dbReference type="ChEBI" id="CHEBI:29950"/>
        <dbReference type="ChEBI" id="CHEBI:57685"/>
        <dbReference type="ChEBI" id="CHEBI:64716"/>
        <dbReference type="ChEBI" id="CHEBI:140658"/>
        <dbReference type="EC" id="2.5.1.145"/>
    </reaction>
</comment>
<dbReference type="Proteomes" id="UP000886814">
    <property type="component" value="Unassembled WGS sequence"/>
</dbReference>
<name>A0A9D1TFR2_9FIRM</name>
<accession>A0A9D1TFR2</accession>
<feature type="transmembrane region" description="Helical" evidence="7">
    <location>
        <begin position="195"/>
        <end position="213"/>
    </location>
</feature>
<sequence>MRMELFSIGPFTIYSYGLMIAVGILVCIAMGMYRAKKRGMSDDAVLTIAIIGVLSGFIGAKLLYVIVEFDQFIEDPMSVMGGEGFVVYGGIIVGVLSAILYCRQKKLVFLDYFDLLVPSIAVAQGFGRIGCFLAGCCYGRETDSFLGVVFPEHSMAPSGVKLLPTQLFSSAGDFLIMAILLLYSRKKRERGRTGALYMILYGIGRFLIEFLRADDRGTVGSLSTSQFISIGIVAVGLILFFSSKFFHRKERTITTPPEE</sequence>
<keyword evidence="3 7" id="KW-0808">Transferase</keyword>
<feature type="transmembrane region" description="Helical" evidence="7">
    <location>
        <begin position="85"/>
        <end position="103"/>
    </location>
</feature>
<dbReference type="EC" id="2.5.1.145" evidence="7"/>
<reference evidence="8" key="1">
    <citation type="journal article" date="2021" name="PeerJ">
        <title>Extensive microbial diversity within the chicken gut microbiome revealed by metagenomics and culture.</title>
        <authorList>
            <person name="Gilroy R."/>
            <person name="Ravi A."/>
            <person name="Getino M."/>
            <person name="Pursley I."/>
            <person name="Horton D.L."/>
            <person name="Alikhan N.F."/>
            <person name="Baker D."/>
            <person name="Gharbi K."/>
            <person name="Hall N."/>
            <person name="Watson M."/>
            <person name="Adriaenssens E.M."/>
            <person name="Foster-Nyarko E."/>
            <person name="Jarju S."/>
            <person name="Secka A."/>
            <person name="Antonio M."/>
            <person name="Oren A."/>
            <person name="Chaudhuri R.R."/>
            <person name="La Ragione R."/>
            <person name="Hildebrand F."/>
            <person name="Pallen M.J."/>
        </authorList>
    </citation>
    <scope>NUCLEOTIDE SEQUENCE</scope>
    <source>
        <strain evidence="8">CHK195-9823</strain>
    </source>
</reference>
<keyword evidence="2 7" id="KW-1003">Cell membrane</keyword>
<feature type="transmembrane region" description="Helical" evidence="7">
    <location>
        <begin position="13"/>
        <end position="33"/>
    </location>
</feature>
<evidence type="ECO:0000256" key="2">
    <source>
        <dbReference type="ARBA" id="ARBA00022475"/>
    </source>
</evidence>
<dbReference type="NCBIfam" id="TIGR00544">
    <property type="entry name" value="lgt"/>
    <property type="match status" value="1"/>
</dbReference>
<gene>
    <name evidence="7" type="primary">lgt</name>
    <name evidence="8" type="ORF">H9747_04680</name>
</gene>
<comment type="subcellular location">
    <subcellularLocation>
        <location evidence="7">Cell membrane</location>
        <topology evidence="7">Multi-pass membrane protein</topology>
    </subcellularLocation>
</comment>
<keyword evidence="5 7" id="KW-1133">Transmembrane helix</keyword>
<evidence type="ECO:0000256" key="7">
    <source>
        <dbReference type="HAMAP-Rule" id="MF_01147"/>
    </source>
</evidence>
<organism evidence="8 9">
    <name type="scientific">Candidatus Blautia stercorigallinarum</name>
    <dbReference type="NCBI Taxonomy" id="2838501"/>
    <lineage>
        <taxon>Bacteria</taxon>
        <taxon>Bacillati</taxon>
        <taxon>Bacillota</taxon>
        <taxon>Clostridia</taxon>
        <taxon>Lachnospirales</taxon>
        <taxon>Lachnospiraceae</taxon>
        <taxon>Blautia</taxon>
    </lineage>
</organism>
<evidence type="ECO:0000313" key="8">
    <source>
        <dbReference type="EMBL" id="HIV38281.1"/>
    </source>
</evidence>
<feature type="transmembrane region" description="Helical" evidence="7">
    <location>
        <begin position="45"/>
        <end position="65"/>
    </location>
</feature>
<feature type="transmembrane region" description="Helical" evidence="7">
    <location>
        <begin position="163"/>
        <end position="183"/>
    </location>
</feature>
<feature type="transmembrane region" description="Helical" evidence="7">
    <location>
        <begin position="219"/>
        <end position="241"/>
    </location>
</feature>
<dbReference type="PANTHER" id="PTHR30589:SF0">
    <property type="entry name" value="PHOSPHATIDYLGLYCEROL--PROLIPOPROTEIN DIACYLGLYCERYL TRANSFERASE"/>
    <property type="match status" value="1"/>
</dbReference>
<evidence type="ECO:0000256" key="6">
    <source>
        <dbReference type="ARBA" id="ARBA00023136"/>
    </source>
</evidence>
<evidence type="ECO:0000256" key="5">
    <source>
        <dbReference type="ARBA" id="ARBA00022989"/>
    </source>
</evidence>
<protein>
    <recommendedName>
        <fullName evidence="7">Phosphatidylglycerol--prolipoprotein diacylglyceryl transferase</fullName>
        <ecNumber evidence="7">2.5.1.145</ecNumber>
    </recommendedName>
</protein>
<dbReference type="GO" id="GO:0008961">
    <property type="term" value="F:phosphatidylglycerol-prolipoprotein diacylglyceryl transferase activity"/>
    <property type="evidence" value="ECO:0007669"/>
    <property type="project" value="UniProtKB-UniRule"/>
</dbReference>
<dbReference type="PANTHER" id="PTHR30589">
    <property type="entry name" value="PROLIPOPROTEIN DIACYLGLYCERYL TRANSFERASE"/>
    <property type="match status" value="1"/>
</dbReference>
<dbReference type="GO" id="GO:0005886">
    <property type="term" value="C:plasma membrane"/>
    <property type="evidence" value="ECO:0007669"/>
    <property type="project" value="UniProtKB-SubCell"/>
</dbReference>
<dbReference type="EMBL" id="DXIQ01000027">
    <property type="protein sequence ID" value="HIV38281.1"/>
    <property type="molecule type" value="Genomic_DNA"/>
</dbReference>
<keyword evidence="4 7" id="KW-0812">Transmembrane</keyword>
<proteinExistence type="inferred from homology"/>
<dbReference type="HAMAP" id="MF_01147">
    <property type="entry name" value="Lgt"/>
    <property type="match status" value="1"/>
</dbReference>
<comment type="pathway">
    <text evidence="7">Protein modification; lipoprotein biosynthesis (diacylglyceryl transfer).</text>
</comment>
<keyword evidence="6 7" id="KW-0472">Membrane</keyword>
<feature type="binding site" evidence="7">
    <location>
        <position position="128"/>
    </location>
    <ligand>
        <name>a 1,2-diacyl-sn-glycero-3-phospho-(1'-sn-glycerol)</name>
        <dbReference type="ChEBI" id="CHEBI:64716"/>
    </ligand>
</feature>
<evidence type="ECO:0000256" key="1">
    <source>
        <dbReference type="ARBA" id="ARBA00007150"/>
    </source>
</evidence>